<name>A0A229SZR8_9PSEU</name>
<feature type="domain" description="FAD dependent oxidoreductase" evidence="2">
    <location>
        <begin position="5"/>
        <end position="52"/>
    </location>
</feature>
<evidence type="ECO:0000256" key="1">
    <source>
        <dbReference type="SAM" id="MobiDB-lite"/>
    </source>
</evidence>
<feature type="region of interest" description="Disordered" evidence="1">
    <location>
        <begin position="35"/>
        <end position="117"/>
    </location>
</feature>
<protein>
    <recommendedName>
        <fullName evidence="2">FAD dependent oxidoreductase domain-containing protein</fullName>
    </recommendedName>
</protein>
<keyword evidence="4" id="KW-1185">Reference proteome</keyword>
<evidence type="ECO:0000313" key="3">
    <source>
        <dbReference type="EMBL" id="OXM64545.1"/>
    </source>
</evidence>
<dbReference type="SUPFAM" id="SSF51905">
    <property type="entry name" value="FAD/NAD(P)-binding domain"/>
    <property type="match status" value="1"/>
</dbReference>
<gene>
    <name evidence="3" type="ORF">CF165_26675</name>
</gene>
<feature type="compositionally biased region" description="Low complexity" evidence="1">
    <location>
        <begin position="39"/>
        <end position="51"/>
    </location>
</feature>
<feature type="compositionally biased region" description="Basic and acidic residues" evidence="1">
    <location>
        <begin position="74"/>
        <end position="90"/>
    </location>
</feature>
<dbReference type="InterPro" id="IPR006076">
    <property type="entry name" value="FAD-dep_OxRdtase"/>
</dbReference>
<evidence type="ECO:0000313" key="4">
    <source>
        <dbReference type="Proteomes" id="UP000215199"/>
    </source>
</evidence>
<dbReference type="AlphaFoldDB" id="A0A229SZR8"/>
<dbReference type="Pfam" id="PF01266">
    <property type="entry name" value="DAO"/>
    <property type="match status" value="1"/>
</dbReference>
<accession>A0A229SZR8</accession>
<organism evidence="3 4">
    <name type="scientific">Amycolatopsis vastitatis</name>
    <dbReference type="NCBI Taxonomy" id="1905142"/>
    <lineage>
        <taxon>Bacteria</taxon>
        <taxon>Bacillati</taxon>
        <taxon>Actinomycetota</taxon>
        <taxon>Actinomycetes</taxon>
        <taxon>Pseudonocardiales</taxon>
        <taxon>Pseudonocardiaceae</taxon>
        <taxon>Amycolatopsis</taxon>
    </lineage>
</organism>
<reference evidence="4" key="1">
    <citation type="submission" date="2017-07" db="EMBL/GenBank/DDBJ databases">
        <title>Comparative genome mining reveals phylogenetic distribution patterns of secondary metabolites in Amycolatopsis.</title>
        <authorList>
            <person name="Adamek M."/>
            <person name="Alanjary M."/>
            <person name="Sales-Ortells H."/>
            <person name="Goodfellow M."/>
            <person name="Bull A.T."/>
            <person name="Kalinowski J."/>
            <person name="Ziemert N."/>
        </authorList>
    </citation>
    <scope>NUCLEOTIDE SEQUENCE [LARGE SCALE GENOMIC DNA]</scope>
    <source>
        <strain evidence="4">H5</strain>
    </source>
</reference>
<dbReference type="Gene3D" id="3.50.50.60">
    <property type="entry name" value="FAD/NAD(P)-binding domain"/>
    <property type="match status" value="1"/>
</dbReference>
<evidence type="ECO:0000259" key="2">
    <source>
        <dbReference type="Pfam" id="PF01266"/>
    </source>
</evidence>
<comment type="caution">
    <text evidence="3">The sequence shown here is derived from an EMBL/GenBank/DDBJ whole genome shotgun (WGS) entry which is preliminary data.</text>
</comment>
<sequence length="117" mass="12298">MMDYDVLVIGSGFGGSVTALRLTEKGYRVGVLETGPRGGRSAAAAGCAAPAGGRGGASQSGGSRRRTGSVAAARHIEMKRPSRPRFREGLLQHTVRAGPRARPRPCWRTRTPATRPS</sequence>
<dbReference type="EMBL" id="NMUL01000028">
    <property type="protein sequence ID" value="OXM64545.1"/>
    <property type="molecule type" value="Genomic_DNA"/>
</dbReference>
<proteinExistence type="predicted"/>
<dbReference type="Proteomes" id="UP000215199">
    <property type="component" value="Unassembled WGS sequence"/>
</dbReference>
<dbReference type="InterPro" id="IPR036188">
    <property type="entry name" value="FAD/NAD-bd_sf"/>
</dbReference>